<accession>B0THK7</accession>
<proteinExistence type="predicted"/>
<gene>
    <name evidence="1" type="ORF">HM1_1129</name>
</gene>
<evidence type="ECO:0000313" key="1">
    <source>
        <dbReference type="EMBL" id="ABZ83445.1"/>
    </source>
</evidence>
<dbReference type="KEGG" id="hmo:HM1_1129"/>
<reference evidence="1 2" key="1">
    <citation type="journal article" date="2008" name="J. Bacteriol.">
        <title>The genome of Heliobacterium modesticaldum, a phototrophic representative of the Firmicutes containing the simplest photosynthetic apparatus.</title>
        <authorList>
            <person name="Sattley W.M."/>
            <person name="Madigan M.T."/>
            <person name="Swingley W.D."/>
            <person name="Cheung P.C."/>
            <person name="Clocksin K.M."/>
            <person name="Conrad A.L."/>
            <person name="Dejesa L.C."/>
            <person name="Honchak B.M."/>
            <person name="Jung D.O."/>
            <person name="Karbach L.E."/>
            <person name="Kurdoglu A."/>
            <person name="Lahiri S."/>
            <person name="Mastrian S.D."/>
            <person name="Page L.E."/>
            <person name="Taylor H.L."/>
            <person name="Wang Z.T."/>
            <person name="Raymond J."/>
            <person name="Chen M."/>
            <person name="Blankenship R.E."/>
            <person name="Touchman J.W."/>
        </authorList>
    </citation>
    <scope>NUCLEOTIDE SEQUENCE [LARGE SCALE GENOMIC DNA]</scope>
    <source>
        <strain evidence="2">ATCC 51547 / Ice1</strain>
    </source>
</reference>
<dbReference type="AlphaFoldDB" id="B0THK7"/>
<dbReference type="HOGENOM" id="CLU_3344440_0_0_9"/>
<dbReference type="STRING" id="498761.HM1_1129"/>
<dbReference type="Proteomes" id="UP000008550">
    <property type="component" value="Chromosome"/>
</dbReference>
<evidence type="ECO:0000313" key="2">
    <source>
        <dbReference type="Proteomes" id="UP000008550"/>
    </source>
</evidence>
<name>B0THK7_HELMI</name>
<dbReference type="EMBL" id="CP000930">
    <property type="protein sequence ID" value="ABZ83445.1"/>
    <property type="molecule type" value="Genomic_DNA"/>
</dbReference>
<protein>
    <submittedName>
        <fullName evidence="1">Uncharacterized protein</fullName>
    </submittedName>
</protein>
<organism evidence="1 2">
    <name type="scientific">Heliobacterium modesticaldum (strain ATCC 51547 / Ice1)</name>
    <dbReference type="NCBI Taxonomy" id="498761"/>
    <lineage>
        <taxon>Bacteria</taxon>
        <taxon>Bacillati</taxon>
        <taxon>Bacillota</taxon>
        <taxon>Clostridia</taxon>
        <taxon>Eubacteriales</taxon>
        <taxon>Heliobacteriaceae</taxon>
        <taxon>Heliomicrobium</taxon>
    </lineage>
</organism>
<sequence length="37" mass="3981">MVVFFCASGLLFSLLSTSRGCTPPYAIVLVKRLCSTV</sequence>
<keyword evidence="2" id="KW-1185">Reference proteome</keyword>